<dbReference type="Pfam" id="PF01223">
    <property type="entry name" value="Endonuclease_NS"/>
    <property type="match status" value="1"/>
</dbReference>
<dbReference type="InterPro" id="IPR044929">
    <property type="entry name" value="DNA/RNA_non-sp_Endonuclease_sf"/>
</dbReference>
<evidence type="ECO:0000256" key="6">
    <source>
        <dbReference type="ARBA" id="ARBA00022759"/>
    </source>
</evidence>
<evidence type="ECO:0000313" key="17">
    <source>
        <dbReference type="EMBL" id="CAG2196397.1"/>
    </source>
</evidence>
<dbReference type="AlphaFoldDB" id="A0A8S3QHW0"/>
<comment type="cofactor">
    <cofactor evidence="1 14">
        <name>Mg(2+)</name>
        <dbReference type="ChEBI" id="CHEBI:18420"/>
    </cofactor>
</comment>
<evidence type="ECO:0000313" key="18">
    <source>
        <dbReference type="Proteomes" id="UP000683360"/>
    </source>
</evidence>
<evidence type="ECO:0000256" key="10">
    <source>
        <dbReference type="ARBA" id="ARBA00023128"/>
    </source>
</evidence>
<feature type="active site" description="Proton acceptor" evidence="12">
    <location>
        <position position="162"/>
    </location>
</feature>
<evidence type="ECO:0000256" key="9">
    <source>
        <dbReference type="ARBA" id="ARBA00022946"/>
    </source>
</evidence>
<dbReference type="GO" id="GO:0005743">
    <property type="term" value="C:mitochondrial inner membrane"/>
    <property type="evidence" value="ECO:0007669"/>
    <property type="project" value="TreeGrafter"/>
</dbReference>
<evidence type="ECO:0000256" key="11">
    <source>
        <dbReference type="ARBA" id="ARBA00023157"/>
    </source>
</evidence>
<dbReference type="PANTHER" id="PTHR13966:SF5">
    <property type="entry name" value="ENDONUCLEASE G, MITOCHONDRIAL"/>
    <property type="match status" value="1"/>
</dbReference>
<evidence type="ECO:0000256" key="13">
    <source>
        <dbReference type="PIRSR" id="PIRSR640255-2"/>
    </source>
</evidence>
<gene>
    <name evidence="17" type="ORF">MEDL_11278</name>
</gene>
<dbReference type="Proteomes" id="UP000683360">
    <property type="component" value="Unassembled WGS sequence"/>
</dbReference>
<dbReference type="InterPro" id="IPR001604">
    <property type="entry name" value="Endo_G_ENPP1-like_dom"/>
</dbReference>
<feature type="domain" description="ENPP1-3/EXOG-like endonuclease/phosphodiesterase" evidence="15">
    <location>
        <begin position="97"/>
        <end position="307"/>
    </location>
</feature>
<evidence type="ECO:0000256" key="8">
    <source>
        <dbReference type="ARBA" id="ARBA00022842"/>
    </source>
</evidence>
<feature type="binding site" evidence="13">
    <location>
        <position position="194"/>
    </location>
    <ligand>
        <name>Mg(2+)</name>
        <dbReference type="ChEBI" id="CHEBI:18420"/>
        <note>catalytic</note>
    </ligand>
</feature>
<dbReference type="GO" id="GO:0000014">
    <property type="term" value="F:single-stranded DNA endodeoxyribonuclease activity"/>
    <property type="evidence" value="ECO:0007669"/>
    <property type="project" value="TreeGrafter"/>
</dbReference>
<evidence type="ECO:0000256" key="2">
    <source>
        <dbReference type="ARBA" id="ARBA00004173"/>
    </source>
</evidence>
<dbReference type="PROSITE" id="PS01070">
    <property type="entry name" value="NUCLEASE_NON_SPEC"/>
    <property type="match status" value="1"/>
</dbReference>
<dbReference type="Gene3D" id="3.40.570.10">
    <property type="entry name" value="Extracellular Endonuclease, subunit A"/>
    <property type="match status" value="1"/>
</dbReference>
<evidence type="ECO:0000259" key="15">
    <source>
        <dbReference type="SMART" id="SM00477"/>
    </source>
</evidence>
<evidence type="ECO:0000256" key="7">
    <source>
        <dbReference type="ARBA" id="ARBA00022801"/>
    </source>
</evidence>
<comment type="similarity">
    <text evidence="3 14">Belongs to the DNA/RNA non-specific endonuclease family.</text>
</comment>
<name>A0A8S3QHW0_MYTED</name>
<organism evidence="17 18">
    <name type="scientific">Mytilus edulis</name>
    <name type="common">Blue mussel</name>
    <dbReference type="NCBI Taxonomy" id="6550"/>
    <lineage>
        <taxon>Eukaryota</taxon>
        <taxon>Metazoa</taxon>
        <taxon>Spiralia</taxon>
        <taxon>Lophotrochozoa</taxon>
        <taxon>Mollusca</taxon>
        <taxon>Bivalvia</taxon>
        <taxon>Autobranchia</taxon>
        <taxon>Pteriomorphia</taxon>
        <taxon>Mytilida</taxon>
        <taxon>Mytiloidea</taxon>
        <taxon>Mytilidae</taxon>
        <taxon>Mytilinae</taxon>
        <taxon>Mytilus</taxon>
    </lineage>
</organism>
<dbReference type="GO" id="GO:0004521">
    <property type="term" value="F:RNA endonuclease activity"/>
    <property type="evidence" value="ECO:0007669"/>
    <property type="project" value="TreeGrafter"/>
</dbReference>
<keyword evidence="6 14" id="KW-0255">Endonuclease</keyword>
<keyword evidence="9" id="KW-0809">Transit peptide</keyword>
<comment type="caution">
    <text evidence="17">The sequence shown here is derived from an EMBL/GenBank/DDBJ whole genome shotgun (WGS) entry which is preliminary data.</text>
</comment>
<dbReference type="SMART" id="SM00892">
    <property type="entry name" value="Endonuclease_NS"/>
    <property type="match status" value="1"/>
</dbReference>
<proteinExistence type="inferred from homology"/>
<dbReference type="SUPFAM" id="SSF54060">
    <property type="entry name" value="His-Me finger endonucleases"/>
    <property type="match status" value="1"/>
</dbReference>
<keyword evidence="10" id="KW-0496">Mitochondrion</keyword>
<keyword evidence="5 13" id="KW-0479">Metal-binding</keyword>
<evidence type="ECO:0000256" key="1">
    <source>
        <dbReference type="ARBA" id="ARBA00001946"/>
    </source>
</evidence>
<reference evidence="17" key="1">
    <citation type="submission" date="2021-03" db="EMBL/GenBank/DDBJ databases">
        <authorList>
            <person name="Bekaert M."/>
        </authorList>
    </citation>
    <scope>NUCLEOTIDE SEQUENCE</scope>
</reference>
<comment type="subcellular location">
    <subcellularLocation>
        <location evidence="2">Mitochondrion</location>
    </subcellularLocation>
</comment>
<evidence type="ECO:0000256" key="3">
    <source>
        <dbReference type="ARBA" id="ARBA00010052"/>
    </source>
</evidence>
<dbReference type="GO" id="GO:0003676">
    <property type="term" value="F:nucleic acid binding"/>
    <property type="evidence" value="ECO:0007669"/>
    <property type="project" value="InterPro"/>
</dbReference>
<dbReference type="EC" id="3.1.30.-" evidence="14"/>
<keyword evidence="18" id="KW-1185">Reference proteome</keyword>
<dbReference type="InterPro" id="IPR040255">
    <property type="entry name" value="Non-specific_endonuclease"/>
</dbReference>
<protein>
    <recommendedName>
        <fullName evidence="14">Endonuclease</fullName>
        <ecNumber evidence="14">3.1.30.-</ecNumber>
    </recommendedName>
</protein>
<keyword evidence="4 14" id="KW-0540">Nuclease</keyword>
<dbReference type="OrthoDB" id="5418055at2759"/>
<keyword evidence="11" id="KW-1015">Disulfide bond</keyword>
<dbReference type="SMART" id="SM00477">
    <property type="entry name" value="NUC"/>
    <property type="match status" value="1"/>
</dbReference>
<feature type="domain" description="DNA/RNA non-specific endonuclease/pyrophosphatase/phosphodiesterase" evidence="16">
    <location>
        <begin position="96"/>
        <end position="307"/>
    </location>
</feature>
<dbReference type="GO" id="GO:0046872">
    <property type="term" value="F:metal ion binding"/>
    <property type="evidence" value="ECO:0007669"/>
    <property type="project" value="UniProtKB-KW"/>
</dbReference>
<dbReference type="CDD" id="cd00091">
    <property type="entry name" value="NUC"/>
    <property type="match status" value="1"/>
</dbReference>
<dbReference type="EMBL" id="CAJPWZ010000558">
    <property type="protein sequence ID" value="CAG2196397.1"/>
    <property type="molecule type" value="Genomic_DNA"/>
</dbReference>
<evidence type="ECO:0000256" key="5">
    <source>
        <dbReference type="ARBA" id="ARBA00022723"/>
    </source>
</evidence>
<evidence type="ECO:0000259" key="16">
    <source>
        <dbReference type="SMART" id="SM00892"/>
    </source>
</evidence>
<dbReference type="GO" id="GO:0006309">
    <property type="term" value="P:apoptotic DNA fragmentation"/>
    <property type="evidence" value="ECO:0007669"/>
    <property type="project" value="TreeGrafter"/>
</dbReference>
<dbReference type="InterPro" id="IPR044925">
    <property type="entry name" value="His-Me_finger_sf"/>
</dbReference>
<dbReference type="PANTHER" id="PTHR13966">
    <property type="entry name" value="ENDONUCLEASE RELATED"/>
    <property type="match status" value="1"/>
</dbReference>
<dbReference type="InterPro" id="IPR020821">
    <property type="entry name" value="ENPP1-3/EXOG-like_nuc-like"/>
</dbReference>
<evidence type="ECO:0000256" key="4">
    <source>
        <dbReference type="ARBA" id="ARBA00022722"/>
    </source>
</evidence>
<dbReference type="InterPro" id="IPR018524">
    <property type="entry name" value="DNA/RNA_endonuclease_AS"/>
</dbReference>
<sequence length="314" mass="35862">MSRVRFITTASLCGASMGIGLFFGTKYEKLKKENKDTLTHLLPLTDTKALFVPSVFASSSIPATTSTSMPAAFPQPVNRVSEIMKFGFPSLDQVRSFDNFVLSYDRRNRNAQWVFEHIKPEHVMKNENIKRGKSEFLEDNIIHNFFRATKNDFKNSGYDRGHLAAAANHRHTQKAMDQTFTLSNVSPQVGEGFNRDAWNDLEKYVRAKARQSRNVYCCTGPLYLPRRENDGKVYVKYEVIGKNNVAVPTHFFKVLLIENNQGQYELMPFVLPNQPLPKDVKLKKYLVPLESIERAAGFLLFDKIPRNNIKMISG</sequence>
<accession>A0A8S3QHW0</accession>
<evidence type="ECO:0000256" key="14">
    <source>
        <dbReference type="RuleBase" id="RU366055"/>
    </source>
</evidence>
<dbReference type="FunFam" id="3.40.570.10:FF:000002">
    <property type="entry name" value="Endonuclease G, mitochondrial"/>
    <property type="match status" value="1"/>
</dbReference>
<keyword evidence="7 14" id="KW-0378">Hydrolase</keyword>
<keyword evidence="8" id="KW-0460">Magnesium</keyword>
<dbReference type="GO" id="GO:0005634">
    <property type="term" value="C:nucleus"/>
    <property type="evidence" value="ECO:0007669"/>
    <property type="project" value="TreeGrafter"/>
</dbReference>
<evidence type="ECO:0000256" key="12">
    <source>
        <dbReference type="PIRSR" id="PIRSR640255-1"/>
    </source>
</evidence>